<evidence type="ECO:0000256" key="4">
    <source>
        <dbReference type="ARBA" id="ARBA00022516"/>
    </source>
</evidence>
<evidence type="ECO:0000256" key="13">
    <source>
        <dbReference type="ARBA" id="ARBA00023209"/>
    </source>
</evidence>
<dbReference type="Gene3D" id="1.10.287.3610">
    <property type="match status" value="1"/>
</dbReference>
<feature type="active site" description="Proton acceptor" evidence="15">
    <location>
        <position position="66"/>
    </location>
</feature>
<dbReference type="GO" id="GO:0046872">
    <property type="term" value="F:metal ion binding"/>
    <property type="evidence" value="ECO:0007669"/>
    <property type="project" value="UniProtKB-KW"/>
</dbReference>
<evidence type="ECO:0000256" key="1">
    <source>
        <dbReference type="ARBA" id="ARBA00004651"/>
    </source>
</evidence>
<keyword evidence="13" id="KW-0594">Phospholipid biosynthesis</keyword>
<accession>A0A2M8L803</accession>
<dbReference type="GO" id="GO:0005524">
    <property type="term" value="F:ATP binding"/>
    <property type="evidence" value="ECO:0007669"/>
    <property type="project" value="UniProtKB-KW"/>
</dbReference>
<evidence type="ECO:0000256" key="2">
    <source>
        <dbReference type="ARBA" id="ARBA00005967"/>
    </source>
</evidence>
<reference evidence="21" key="1">
    <citation type="submission" date="2017-09" db="EMBL/GenBank/DDBJ databases">
        <title>Depth-based differentiation of microbial function through sediment-hosted aquifers and enrichment of novel symbionts in the deep terrestrial subsurface.</title>
        <authorList>
            <person name="Probst A.J."/>
            <person name="Ladd B."/>
            <person name="Jarett J.K."/>
            <person name="Geller-Mcgrath D.E."/>
            <person name="Sieber C.M.K."/>
            <person name="Emerson J.B."/>
            <person name="Anantharaman K."/>
            <person name="Thomas B.C."/>
            <person name="Malmstrom R."/>
            <person name="Stieglmeier M."/>
            <person name="Klingl A."/>
            <person name="Woyke T."/>
            <person name="Ryan C.M."/>
            <person name="Banfield J.F."/>
        </authorList>
    </citation>
    <scope>NUCLEOTIDE SEQUENCE [LARGE SCALE GENOMIC DNA]</scope>
</reference>
<keyword evidence="10 19" id="KW-1133">Transmembrane helix</keyword>
<feature type="transmembrane region" description="Helical" evidence="19">
    <location>
        <begin position="53"/>
        <end position="72"/>
    </location>
</feature>
<keyword evidence="5" id="KW-0808">Transferase</keyword>
<dbReference type="InterPro" id="IPR036945">
    <property type="entry name" value="DAGK_sf"/>
</dbReference>
<dbReference type="CDD" id="cd14265">
    <property type="entry name" value="UDPK_IM_like"/>
    <property type="match status" value="1"/>
</dbReference>
<evidence type="ECO:0000313" key="21">
    <source>
        <dbReference type="Proteomes" id="UP000231579"/>
    </source>
</evidence>
<dbReference type="Pfam" id="PF01219">
    <property type="entry name" value="DAGK_prokar"/>
    <property type="match status" value="1"/>
</dbReference>
<evidence type="ECO:0000256" key="12">
    <source>
        <dbReference type="ARBA" id="ARBA00023136"/>
    </source>
</evidence>
<evidence type="ECO:0000256" key="11">
    <source>
        <dbReference type="ARBA" id="ARBA00023098"/>
    </source>
</evidence>
<comment type="similarity">
    <text evidence="2">Belongs to the bacterial diacylglycerol kinase family.</text>
</comment>
<keyword evidence="3" id="KW-1003">Cell membrane</keyword>
<dbReference type="GO" id="GO:0016301">
    <property type="term" value="F:kinase activity"/>
    <property type="evidence" value="ECO:0007669"/>
    <property type="project" value="UniProtKB-KW"/>
</dbReference>
<keyword evidence="11" id="KW-0443">Lipid metabolism</keyword>
<evidence type="ECO:0000256" key="10">
    <source>
        <dbReference type="ARBA" id="ARBA00022989"/>
    </source>
</evidence>
<keyword evidence="18" id="KW-0479">Metal-binding</keyword>
<name>A0A2M8L803_9BACT</name>
<dbReference type="AlphaFoldDB" id="A0A2M8L803"/>
<feature type="binding site" evidence="16">
    <location>
        <position position="66"/>
    </location>
    <ligand>
        <name>substrate</name>
    </ligand>
</feature>
<comment type="subcellular location">
    <subcellularLocation>
        <location evidence="1">Cell membrane</location>
        <topology evidence="1">Multi-pass membrane protein</topology>
    </subcellularLocation>
</comment>
<keyword evidence="7 17" id="KW-0547">Nucleotide-binding</keyword>
<comment type="cofactor">
    <cofactor evidence="18">
        <name>Mg(2+)</name>
        <dbReference type="ChEBI" id="CHEBI:18420"/>
    </cofactor>
    <text evidence="18">Mn(2+), Zn(2+), Cd(2+) and Co(2+) support activity to lesser extents.</text>
</comment>
<evidence type="ECO:0000256" key="6">
    <source>
        <dbReference type="ARBA" id="ARBA00022692"/>
    </source>
</evidence>
<evidence type="ECO:0000256" key="3">
    <source>
        <dbReference type="ARBA" id="ARBA00022475"/>
    </source>
</evidence>
<dbReference type="PANTHER" id="PTHR34299">
    <property type="entry name" value="DIACYLGLYCEROL KINASE"/>
    <property type="match status" value="1"/>
</dbReference>
<evidence type="ECO:0000256" key="14">
    <source>
        <dbReference type="ARBA" id="ARBA00023264"/>
    </source>
</evidence>
<feature type="binding site" evidence="17">
    <location>
        <position position="73"/>
    </location>
    <ligand>
        <name>ATP</name>
        <dbReference type="ChEBI" id="CHEBI:30616"/>
    </ligand>
</feature>
<keyword evidence="12 19" id="KW-0472">Membrane</keyword>
<proteinExistence type="inferred from homology"/>
<feature type="binding site" evidence="17">
    <location>
        <begin position="91"/>
        <end position="92"/>
    </location>
    <ligand>
        <name>ATP</name>
        <dbReference type="ChEBI" id="CHEBI:30616"/>
    </ligand>
</feature>
<organism evidence="20 21">
    <name type="scientific">Candidatus Shapirobacteria bacterium CG10_big_fil_rev_8_21_14_0_10_48_15</name>
    <dbReference type="NCBI Taxonomy" id="1974484"/>
    <lineage>
        <taxon>Bacteria</taxon>
        <taxon>Candidatus Shapironibacteriota</taxon>
    </lineage>
</organism>
<dbReference type="GO" id="GO:0005886">
    <property type="term" value="C:plasma membrane"/>
    <property type="evidence" value="ECO:0007669"/>
    <property type="project" value="UniProtKB-SubCell"/>
</dbReference>
<keyword evidence="8 20" id="KW-0418">Kinase</keyword>
<evidence type="ECO:0000313" key="20">
    <source>
        <dbReference type="EMBL" id="PJE70370.1"/>
    </source>
</evidence>
<keyword evidence="14" id="KW-1208">Phospholipid metabolism</keyword>
<keyword evidence="4" id="KW-0444">Lipid biosynthesis</keyword>
<protein>
    <submittedName>
        <fullName evidence="20">Diacylglycerol kinase</fullName>
    </submittedName>
</protein>
<dbReference type="Proteomes" id="UP000231579">
    <property type="component" value="Unassembled WGS sequence"/>
</dbReference>
<keyword evidence="9 17" id="KW-0067">ATP-binding</keyword>
<feature type="transmembrane region" description="Helical" evidence="19">
    <location>
        <begin position="30"/>
        <end position="47"/>
    </location>
</feature>
<evidence type="ECO:0000256" key="5">
    <source>
        <dbReference type="ARBA" id="ARBA00022679"/>
    </source>
</evidence>
<evidence type="ECO:0000256" key="16">
    <source>
        <dbReference type="PIRSR" id="PIRSR600829-2"/>
    </source>
</evidence>
<keyword evidence="18" id="KW-0460">Magnesium</keyword>
<evidence type="ECO:0000256" key="17">
    <source>
        <dbReference type="PIRSR" id="PIRSR600829-3"/>
    </source>
</evidence>
<dbReference type="InterPro" id="IPR033717">
    <property type="entry name" value="UDPK"/>
</dbReference>
<feature type="binding site" evidence="18">
    <location>
        <position position="73"/>
    </location>
    <ligand>
        <name>a divalent metal cation</name>
        <dbReference type="ChEBI" id="CHEBI:60240"/>
    </ligand>
</feature>
<evidence type="ECO:0000256" key="7">
    <source>
        <dbReference type="ARBA" id="ARBA00022741"/>
    </source>
</evidence>
<evidence type="ECO:0000256" key="15">
    <source>
        <dbReference type="PIRSR" id="PIRSR600829-1"/>
    </source>
</evidence>
<dbReference type="PANTHER" id="PTHR34299:SF1">
    <property type="entry name" value="DIACYLGLYCEROL KINASE"/>
    <property type="match status" value="1"/>
</dbReference>
<evidence type="ECO:0000256" key="8">
    <source>
        <dbReference type="ARBA" id="ARBA00022777"/>
    </source>
</evidence>
<dbReference type="EMBL" id="PFEM01000002">
    <property type="protein sequence ID" value="PJE70370.1"/>
    <property type="molecule type" value="Genomic_DNA"/>
</dbReference>
<evidence type="ECO:0000256" key="18">
    <source>
        <dbReference type="PIRSR" id="PIRSR600829-4"/>
    </source>
</evidence>
<keyword evidence="6 19" id="KW-0812">Transmembrane</keyword>
<sequence>MTKDTSWQATFKNAFAGLNYALRTQRNFKVHLIFSILVISLGVWLKIDNGRFLFLVLSIVLGLVVEMGNTAFEATVDLITRDYHPQAKIAKDVSAGMMLVASFGLALLGALILGPSLWQKLFA</sequence>
<dbReference type="GO" id="GO:0008654">
    <property type="term" value="P:phospholipid biosynthetic process"/>
    <property type="evidence" value="ECO:0007669"/>
    <property type="project" value="UniProtKB-KW"/>
</dbReference>
<gene>
    <name evidence="20" type="ORF">COU97_00055</name>
</gene>
<evidence type="ECO:0000256" key="9">
    <source>
        <dbReference type="ARBA" id="ARBA00022840"/>
    </source>
</evidence>
<feature type="transmembrane region" description="Helical" evidence="19">
    <location>
        <begin position="93"/>
        <end position="118"/>
    </location>
</feature>
<dbReference type="InterPro" id="IPR000829">
    <property type="entry name" value="DAGK"/>
</dbReference>
<comment type="caution">
    <text evidence="20">The sequence shown here is derived from an EMBL/GenBank/DDBJ whole genome shotgun (WGS) entry which is preliminary data.</text>
</comment>
<evidence type="ECO:0000256" key="19">
    <source>
        <dbReference type="SAM" id="Phobius"/>
    </source>
</evidence>